<keyword evidence="7 8" id="KW-0472">Membrane</keyword>
<feature type="transmembrane region" description="Helical" evidence="8">
    <location>
        <begin position="310"/>
        <end position="341"/>
    </location>
</feature>
<evidence type="ECO:0000256" key="5">
    <source>
        <dbReference type="ARBA" id="ARBA00022692"/>
    </source>
</evidence>
<dbReference type="OrthoDB" id="5792512at2"/>
<dbReference type="Pfam" id="PF01594">
    <property type="entry name" value="AI-2E_transport"/>
    <property type="match status" value="1"/>
</dbReference>
<evidence type="ECO:0000256" key="4">
    <source>
        <dbReference type="ARBA" id="ARBA00022475"/>
    </source>
</evidence>
<keyword evidence="10" id="KW-1185">Reference proteome</keyword>
<dbReference type="InterPro" id="IPR002549">
    <property type="entry name" value="AI-2E-like"/>
</dbReference>
<evidence type="ECO:0000313" key="9">
    <source>
        <dbReference type="EMBL" id="AWK86911.1"/>
    </source>
</evidence>
<feature type="transmembrane region" description="Helical" evidence="8">
    <location>
        <begin position="15"/>
        <end position="47"/>
    </location>
</feature>
<dbReference type="RefSeq" id="WP_109327506.1">
    <property type="nucleotide sequence ID" value="NZ_CP029353.1"/>
</dbReference>
<reference evidence="10" key="1">
    <citation type="submission" date="2018-05" db="EMBL/GenBank/DDBJ databases">
        <title>Azospirillum thermophila sp. nov., a novel isolated from hot spring.</title>
        <authorList>
            <person name="Zhao Z."/>
        </authorList>
    </citation>
    <scope>NUCLEOTIDE SEQUENCE [LARGE SCALE GENOMIC DNA]</scope>
    <source>
        <strain evidence="10">CFH 70021</strain>
    </source>
</reference>
<dbReference type="EMBL" id="CP029353">
    <property type="protein sequence ID" value="AWK86911.1"/>
    <property type="molecule type" value="Genomic_DNA"/>
</dbReference>
<feature type="transmembrane region" description="Helical" evidence="8">
    <location>
        <begin position="218"/>
        <end position="244"/>
    </location>
</feature>
<sequence length="359" mass="38764">MTGPDGPASSRHIRFWLIGLGLFALALWILSGMLLPFVVGLAVAYLLDPLVDRFEEWGLPRWLATTLVLLCFVIVLVLFGLLLVPLVQAQVSHLLEVLPTYAAIVKERILPAVDRLVHRLSPDDVERLRSAAGAYAGDVVGWVARVLSGLLSSGLALFDVFSVLFITPVIAFYLMRDWDLMVEKVNGWLPRQHAETIREQAREVDATLSGFVRGQATVCLVLGGFYALALSAAGLDFGLVIGLVSGVLSFIPYVGTLFGFVASTGLALLQFDDLWRVALVVGIFLLGQAVEGNVLTPKLVGDRVGLHAVWVIFALLAGGTLFGFVGVLLAVPVAAVIGVLVRFALGRYLDSPYYRGIDP</sequence>
<evidence type="ECO:0000256" key="7">
    <source>
        <dbReference type="ARBA" id="ARBA00023136"/>
    </source>
</evidence>
<accession>A0A2S2CQX3</accession>
<dbReference type="Proteomes" id="UP000245629">
    <property type="component" value="Chromosome 2"/>
</dbReference>
<feature type="transmembrane region" description="Helical" evidence="8">
    <location>
        <begin position="274"/>
        <end position="290"/>
    </location>
</feature>
<evidence type="ECO:0000256" key="6">
    <source>
        <dbReference type="ARBA" id="ARBA00022989"/>
    </source>
</evidence>
<comment type="subcellular location">
    <subcellularLocation>
        <location evidence="1">Cell membrane</location>
        <topology evidence="1">Multi-pass membrane protein</topology>
    </subcellularLocation>
</comment>
<name>A0A2S2CQX3_9PROT</name>
<keyword evidence="4" id="KW-1003">Cell membrane</keyword>
<keyword evidence="6 8" id="KW-1133">Transmembrane helix</keyword>
<keyword evidence="3" id="KW-0813">Transport</keyword>
<evidence type="ECO:0000313" key="10">
    <source>
        <dbReference type="Proteomes" id="UP000245629"/>
    </source>
</evidence>
<evidence type="ECO:0000256" key="1">
    <source>
        <dbReference type="ARBA" id="ARBA00004651"/>
    </source>
</evidence>
<protein>
    <submittedName>
        <fullName evidence="9">AI-2E family transporter</fullName>
    </submittedName>
</protein>
<evidence type="ECO:0000256" key="8">
    <source>
        <dbReference type="SAM" id="Phobius"/>
    </source>
</evidence>
<keyword evidence="5 8" id="KW-0812">Transmembrane</keyword>
<proteinExistence type="inferred from homology"/>
<dbReference type="PANTHER" id="PTHR21716:SF53">
    <property type="entry name" value="PERMEASE PERM-RELATED"/>
    <property type="match status" value="1"/>
</dbReference>
<organism evidence="9 10">
    <name type="scientific">Azospirillum thermophilum</name>
    <dbReference type="NCBI Taxonomy" id="2202148"/>
    <lineage>
        <taxon>Bacteria</taxon>
        <taxon>Pseudomonadati</taxon>
        <taxon>Pseudomonadota</taxon>
        <taxon>Alphaproteobacteria</taxon>
        <taxon>Rhodospirillales</taxon>
        <taxon>Azospirillaceae</taxon>
        <taxon>Azospirillum</taxon>
    </lineage>
</organism>
<feature type="transmembrane region" description="Helical" evidence="8">
    <location>
        <begin position="155"/>
        <end position="174"/>
    </location>
</feature>
<evidence type="ECO:0000256" key="2">
    <source>
        <dbReference type="ARBA" id="ARBA00009773"/>
    </source>
</evidence>
<dbReference type="KEGG" id="azz:DEW08_12335"/>
<dbReference type="GO" id="GO:0005886">
    <property type="term" value="C:plasma membrane"/>
    <property type="evidence" value="ECO:0007669"/>
    <property type="project" value="UniProtKB-SubCell"/>
</dbReference>
<evidence type="ECO:0000256" key="3">
    <source>
        <dbReference type="ARBA" id="ARBA00022448"/>
    </source>
</evidence>
<gene>
    <name evidence="9" type="ORF">DEW08_12335</name>
</gene>
<feature type="transmembrane region" description="Helical" evidence="8">
    <location>
        <begin position="59"/>
        <end position="84"/>
    </location>
</feature>
<dbReference type="GO" id="GO:0055085">
    <property type="term" value="P:transmembrane transport"/>
    <property type="evidence" value="ECO:0007669"/>
    <property type="project" value="TreeGrafter"/>
</dbReference>
<dbReference type="AlphaFoldDB" id="A0A2S2CQX3"/>
<comment type="similarity">
    <text evidence="2">Belongs to the autoinducer-2 exporter (AI-2E) (TC 2.A.86) family.</text>
</comment>
<dbReference type="PANTHER" id="PTHR21716">
    <property type="entry name" value="TRANSMEMBRANE PROTEIN"/>
    <property type="match status" value="1"/>
</dbReference>